<protein>
    <submittedName>
        <fullName evidence="1">Uncharacterized protein</fullName>
    </submittedName>
</protein>
<dbReference type="AlphaFoldDB" id="U7QEF7"/>
<reference evidence="1 2" key="1">
    <citation type="journal article" date="2013" name="Front. Microbiol.">
        <title>Comparative genomic analyses of the cyanobacterium, Lyngbya aestuarii BL J, a powerful hydrogen producer.</title>
        <authorList>
            <person name="Kothari A."/>
            <person name="Vaughn M."/>
            <person name="Garcia-Pichel F."/>
        </authorList>
    </citation>
    <scope>NUCLEOTIDE SEQUENCE [LARGE SCALE GENOMIC DNA]</scope>
    <source>
        <strain evidence="1 2">BL J</strain>
    </source>
</reference>
<comment type="caution">
    <text evidence="1">The sequence shown here is derived from an EMBL/GenBank/DDBJ whole genome shotgun (WGS) entry which is preliminary data.</text>
</comment>
<organism evidence="1 2">
    <name type="scientific">Lyngbya aestuarii BL J</name>
    <dbReference type="NCBI Taxonomy" id="1348334"/>
    <lineage>
        <taxon>Bacteria</taxon>
        <taxon>Bacillati</taxon>
        <taxon>Cyanobacteriota</taxon>
        <taxon>Cyanophyceae</taxon>
        <taxon>Oscillatoriophycideae</taxon>
        <taxon>Oscillatoriales</taxon>
        <taxon>Microcoleaceae</taxon>
        <taxon>Lyngbya</taxon>
    </lineage>
</organism>
<dbReference type="Proteomes" id="UP000017127">
    <property type="component" value="Unassembled WGS sequence"/>
</dbReference>
<gene>
    <name evidence="1" type="ORF">M595_4392</name>
</gene>
<proteinExistence type="predicted"/>
<accession>U7QEF7</accession>
<name>U7QEF7_9CYAN</name>
<dbReference type="RefSeq" id="WP_023068124.1">
    <property type="nucleotide sequence ID" value="NZ_AUZM01000052.1"/>
</dbReference>
<evidence type="ECO:0000313" key="2">
    <source>
        <dbReference type="Proteomes" id="UP000017127"/>
    </source>
</evidence>
<evidence type="ECO:0000313" key="1">
    <source>
        <dbReference type="EMBL" id="ERT05647.1"/>
    </source>
</evidence>
<sequence>MGETGVQSPPLLKAPNVGGLGAGDLGGCAFSSERVRKGNFTILPKHPPDKSLKPLRCLGCRIKNPIMEQIKDILANLTFNSPSNGTLHPMVQNAIAKSKIPVNTLGCSVVFHVPASKFSDAKPHIHQLIEPFGGFNASLSDGNWFDDRNNCWCPEPIILVKSYATLDVLQQHLTATLQQSYLMGKALGESAIAVEIITNNVMLMIPTD</sequence>
<dbReference type="EMBL" id="AUZM01000052">
    <property type="protein sequence ID" value="ERT05647.1"/>
    <property type="molecule type" value="Genomic_DNA"/>
</dbReference>
<keyword evidence="2" id="KW-1185">Reference proteome</keyword>